<feature type="signal peptide" evidence="1">
    <location>
        <begin position="1"/>
        <end position="18"/>
    </location>
</feature>
<evidence type="ECO:0000313" key="2">
    <source>
        <dbReference type="EMBL" id="MEA9355573.1"/>
    </source>
</evidence>
<keyword evidence="1" id="KW-0732">Signal</keyword>
<proteinExistence type="predicted"/>
<evidence type="ECO:0000313" key="3">
    <source>
        <dbReference type="Proteomes" id="UP001302274"/>
    </source>
</evidence>
<accession>A0ABU5VR92</accession>
<evidence type="ECO:0000256" key="1">
    <source>
        <dbReference type="SAM" id="SignalP"/>
    </source>
</evidence>
<feature type="chain" id="PRO_5045332921" evidence="1">
    <location>
        <begin position="19"/>
        <end position="153"/>
    </location>
</feature>
<name>A0ABU5VR92_9BACT</name>
<dbReference type="EMBL" id="JAYGJQ010000001">
    <property type="protein sequence ID" value="MEA9355573.1"/>
    <property type="molecule type" value="Genomic_DNA"/>
</dbReference>
<keyword evidence="3" id="KW-1185">Reference proteome</keyword>
<gene>
    <name evidence="2" type="ORF">SHI21_05155</name>
</gene>
<protein>
    <submittedName>
        <fullName evidence="2">SH3 domain-containing protein</fullName>
    </submittedName>
</protein>
<reference evidence="2 3" key="1">
    <citation type="submission" date="2023-11" db="EMBL/GenBank/DDBJ databases">
        <title>A Novel Polar Bacteriovorax (B. antarcticus) Isolated from the Biocrust in Antarctica.</title>
        <authorList>
            <person name="Mun W."/>
            <person name="Choi S.Y."/>
            <person name="Mitchell R.J."/>
        </authorList>
    </citation>
    <scope>NUCLEOTIDE SEQUENCE [LARGE SCALE GENOMIC DNA]</scope>
    <source>
        <strain evidence="2 3">PP10</strain>
    </source>
</reference>
<organism evidence="2 3">
    <name type="scientific">Bacteriovorax antarcticus</name>
    <dbReference type="NCBI Taxonomy" id="3088717"/>
    <lineage>
        <taxon>Bacteria</taxon>
        <taxon>Pseudomonadati</taxon>
        <taxon>Bdellovibrionota</taxon>
        <taxon>Bacteriovoracia</taxon>
        <taxon>Bacteriovoracales</taxon>
        <taxon>Bacteriovoracaceae</taxon>
        <taxon>Bacteriovorax</taxon>
    </lineage>
</organism>
<dbReference type="RefSeq" id="WP_323575167.1">
    <property type="nucleotide sequence ID" value="NZ_JAYGJQ010000001.1"/>
</dbReference>
<dbReference type="Proteomes" id="UP001302274">
    <property type="component" value="Unassembled WGS sequence"/>
</dbReference>
<comment type="caution">
    <text evidence="2">The sequence shown here is derived from an EMBL/GenBank/DDBJ whole genome shotgun (WGS) entry which is preliminary data.</text>
</comment>
<sequence length="153" mass="17510">MSKIILSMMLIFSFNLFAQTTPPATTAASSTAMKKTLVSVKYFNQMMGNVHQNASRFSQVMTTISCNHPVKVLKETSADGKEFLLYGDNNWNFVTVGPYDGFIMSAYLSDKKNECFEEEYSKFFDGLELDITDLYYWARLYDQYTQGKSKVNQ</sequence>